<evidence type="ECO:0000256" key="1">
    <source>
        <dbReference type="SAM" id="MobiDB-lite"/>
    </source>
</evidence>
<accession>A0A9W9ZN00</accession>
<proteinExistence type="predicted"/>
<reference evidence="2" key="1">
    <citation type="submission" date="2023-01" db="EMBL/GenBank/DDBJ databases">
        <title>Genome assembly of the deep-sea coral Lophelia pertusa.</title>
        <authorList>
            <person name="Herrera S."/>
            <person name="Cordes E."/>
        </authorList>
    </citation>
    <scope>NUCLEOTIDE SEQUENCE</scope>
    <source>
        <strain evidence="2">USNM1676648</strain>
        <tissue evidence="2">Polyp</tissue>
    </source>
</reference>
<organism evidence="2 3">
    <name type="scientific">Desmophyllum pertusum</name>
    <dbReference type="NCBI Taxonomy" id="174260"/>
    <lineage>
        <taxon>Eukaryota</taxon>
        <taxon>Metazoa</taxon>
        <taxon>Cnidaria</taxon>
        <taxon>Anthozoa</taxon>
        <taxon>Hexacorallia</taxon>
        <taxon>Scleractinia</taxon>
        <taxon>Caryophylliina</taxon>
        <taxon>Caryophylliidae</taxon>
        <taxon>Desmophyllum</taxon>
    </lineage>
</organism>
<feature type="region of interest" description="Disordered" evidence="1">
    <location>
        <begin position="70"/>
        <end position="89"/>
    </location>
</feature>
<dbReference type="Proteomes" id="UP001163046">
    <property type="component" value="Unassembled WGS sequence"/>
</dbReference>
<keyword evidence="3" id="KW-1185">Reference proteome</keyword>
<dbReference type="EMBL" id="MU825885">
    <property type="protein sequence ID" value="KAJ7384652.1"/>
    <property type="molecule type" value="Genomic_DNA"/>
</dbReference>
<gene>
    <name evidence="2" type="ORF">OS493_020231</name>
</gene>
<comment type="caution">
    <text evidence="2">The sequence shown here is derived from an EMBL/GenBank/DDBJ whole genome shotgun (WGS) entry which is preliminary data.</text>
</comment>
<protein>
    <submittedName>
        <fullName evidence="2">Uncharacterized protein</fullName>
    </submittedName>
</protein>
<name>A0A9W9ZN00_9CNID</name>
<evidence type="ECO:0000313" key="3">
    <source>
        <dbReference type="Proteomes" id="UP001163046"/>
    </source>
</evidence>
<dbReference type="AlphaFoldDB" id="A0A9W9ZN00"/>
<sequence>MDGDISKMLLISRQETINPISQDVIDDKVFHEKKTKTGNELKIVGDQTLSNPGQVVQEVLEYPALSQLDSDVSSSQGFQPDSPLPDLHGQSTNFPKLPTYEEALTLPSLEQYLKDNPMTEEIRKVLEFPTNISSVAKLPNVNVLDRSLQSSFDFPEQLVMNSAVNNRDIIKAKLRTKLGKRDRSVTLDPFQPCLTDVGSRISTKRCRIDTPPYTFFMPKQRKPPDKLLLAP</sequence>
<evidence type="ECO:0000313" key="2">
    <source>
        <dbReference type="EMBL" id="KAJ7384652.1"/>
    </source>
</evidence>